<name>A0A264W0W1_9BACL</name>
<keyword evidence="3" id="KW-1185">Reference proteome</keyword>
<evidence type="ECO:0000313" key="3">
    <source>
        <dbReference type="Proteomes" id="UP000217065"/>
    </source>
</evidence>
<dbReference type="RefSeq" id="WP_094944031.1">
    <property type="nucleotide sequence ID" value="NZ_NOKQ01000276.1"/>
</dbReference>
<dbReference type="InterPro" id="IPR013766">
    <property type="entry name" value="Thioredoxin_domain"/>
</dbReference>
<dbReference type="Proteomes" id="UP000217065">
    <property type="component" value="Unassembled WGS sequence"/>
</dbReference>
<gene>
    <name evidence="2" type="ORF">CF394_12485</name>
</gene>
<comment type="caution">
    <text evidence="2">The sequence shown here is derived from an EMBL/GenBank/DDBJ whole genome shotgun (WGS) entry which is preliminary data.</text>
</comment>
<organism evidence="2 3">
    <name type="scientific">Tetzosporium hominis</name>
    <dbReference type="NCBI Taxonomy" id="2020506"/>
    <lineage>
        <taxon>Bacteria</taxon>
        <taxon>Bacillati</taxon>
        <taxon>Bacillota</taxon>
        <taxon>Bacilli</taxon>
        <taxon>Bacillales</taxon>
        <taxon>Caryophanaceae</taxon>
        <taxon>Tetzosporium</taxon>
    </lineage>
</organism>
<dbReference type="SUPFAM" id="SSF52833">
    <property type="entry name" value="Thioredoxin-like"/>
    <property type="match status" value="1"/>
</dbReference>
<dbReference type="Pfam" id="PF00085">
    <property type="entry name" value="Thioredoxin"/>
    <property type="match status" value="1"/>
</dbReference>
<dbReference type="PANTHER" id="PTHR10438:SF468">
    <property type="entry name" value="THIOREDOXIN-1-RELATED"/>
    <property type="match status" value="1"/>
</dbReference>
<protein>
    <submittedName>
        <fullName evidence="2">Thiol reductase thioredoxin</fullName>
    </submittedName>
</protein>
<dbReference type="EMBL" id="NOKQ01000276">
    <property type="protein sequence ID" value="OZS77185.1"/>
    <property type="molecule type" value="Genomic_DNA"/>
</dbReference>
<dbReference type="Gene3D" id="3.40.30.10">
    <property type="entry name" value="Glutaredoxin"/>
    <property type="match status" value="1"/>
</dbReference>
<evidence type="ECO:0000259" key="1">
    <source>
        <dbReference type="PROSITE" id="PS51352"/>
    </source>
</evidence>
<dbReference type="AlphaFoldDB" id="A0A264W0W1"/>
<dbReference type="OrthoDB" id="7629852at2"/>
<evidence type="ECO:0000313" key="2">
    <source>
        <dbReference type="EMBL" id="OZS77185.1"/>
    </source>
</evidence>
<sequence>MIKLQSKEQFEELKQGNTVFLFTAGWCPDCHFIDPFMPEVEQKFDHYTFVSVDRDQFIEICQEMDVFGIPSFIVFEQGRETKRFVSKDRKTQQQIEEFLDGSLA</sequence>
<feature type="domain" description="Thioredoxin" evidence="1">
    <location>
        <begin position="1"/>
        <end position="104"/>
    </location>
</feature>
<dbReference type="CDD" id="cd02947">
    <property type="entry name" value="TRX_family"/>
    <property type="match status" value="1"/>
</dbReference>
<dbReference type="InterPro" id="IPR050620">
    <property type="entry name" value="Thioredoxin_H-type-like"/>
</dbReference>
<dbReference type="PANTHER" id="PTHR10438">
    <property type="entry name" value="THIOREDOXIN"/>
    <property type="match status" value="1"/>
</dbReference>
<proteinExistence type="predicted"/>
<dbReference type="InterPro" id="IPR036249">
    <property type="entry name" value="Thioredoxin-like_sf"/>
</dbReference>
<accession>A0A264W0W1</accession>
<dbReference type="PROSITE" id="PS51352">
    <property type="entry name" value="THIOREDOXIN_2"/>
    <property type="match status" value="1"/>
</dbReference>
<reference evidence="2 3" key="1">
    <citation type="submission" date="2017-07" db="EMBL/GenBank/DDBJ databases">
        <title>Tetzosporium hominis gen.nov. sp.nov.</title>
        <authorList>
            <person name="Tetz G."/>
            <person name="Tetz V."/>
        </authorList>
    </citation>
    <scope>NUCLEOTIDE SEQUENCE [LARGE SCALE GENOMIC DNA]</scope>
    <source>
        <strain evidence="2 3">VT-49</strain>
    </source>
</reference>